<dbReference type="eggNOG" id="COG4928">
    <property type="taxonomic scope" value="Bacteria"/>
</dbReference>
<evidence type="ECO:0000313" key="4">
    <source>
        <dbReference type="Proteomes" id="UP000001425"/>
    </source>
</evidence>
<accession>P73259</accession>
<keyword evidence="1" id="KW-0812">Transmembrane</keyword>
<sequence length="715" mass="85346">MIEDNQSHNENIKEYLNYYKKLDSPGFAILLKGEWGCGKTHFIKNYFQLEDKENNESFNFKKKYFSLKNNQHKENSKAIYISLYGIKDIESIDILIIQKLIPILADRKIQLTGSVINILLKSSLKIDLKDLKNTKILNEFTNLDNKILILDDLERCKIDINDLLGYINFFVEHQALKVILIADEDKIEGNIIQSYETKTFDKIKEKVIGKRFTVNTSFNKAFEQFLNLVCKDEQEKTYLSKKRDFIKELFETSDSNNLRTLKSIIYDFDRIYSYLPEKALNNIDFLDDLLKSLTILSIETKLGNLPEDQIKILSDIYGEYSSNIASNYTKISEKVKENYKYEHFFTFCHRLQYKYVFSFEYFLPNYLWWGEFFEHGIIDKQALYHTFINSKYYVSQDSELWLKLYHYDRIESDEIFDELINIAIEKIKNRDQFEHIGIFLHVISLLIFFSKEELISEDISMLIQMAKDYIQHFSITNETRFWQEVLEISNFSSETYFVQYKELAFTSDNDSYFEEIKLTIARKMRSIYNNNYLKKINQILDTNPLNHYPHMNLAELIYRKNDEIEYFLPKEEFLNKIDVKKSTDYFLKISSFQQGHILYSIFNYFQLLYHHNEHKSCIGYEACFICEFLIVVEYRSIEAIQENNRLNNHKIQKNLNKYLTVKTTQALGAFIVYIIDYYISLIRQYKKYIAYSPAIVNKINKLIGIMFFNQKPDSF</sequence>
<gene>
    <name evidence="3" type="ordered locus">slr1135</name>
</gene>
<organism evidence="3 4">
    <name type="scientific">Synechocystis sp. (strain ATCC 27184 / PCC 6803 / Kazusa)</name>
    <dbReference type="NCBI Taxonomy" id="1111708"/>
    <lineage>
        <taxon>Bacteria</taxon>
        <taxon>Bacillati</taxon>
        <taxon>Cyanobacteriota</taxon>
        <taxon>Cyanophyceae</taxon>
        <taxon>Synechococcales</taxon>
        <taxon>Merismopediaceae</taxon>
        <taxon>Synechocystis</taxon>
    </lineage>
</organism>
<dbReference type="Pfam" id="PF07693">
    <property type="entry name" value="KAP_NTPase"/>
    <property type="match status" value="1"/>
</dbReference>
<evidence type="ECO:0000256" key="1">
    <source>
        <dbReference type="SAM" id="Phobius"/>
    </source>
</evidence>
<reference evidence="3 4" key="1">
    <citation type="journal article" date="1995" name="DNA Res.">
        <title>Sequence analysis of the genome of the unicellular cyanobacterium Synechocystis sp. strain PCC6803. I. Sequence features in the 1 Mb region from map positions 64% to 92% of the genome.</title>
        <authorList>
            <person name="Kaneko T."/>
            <person name="Tanaka A."/>
            <person name="Sato S."/>
            <person name="Kotani H."/>
            <person name="Sazuka T."/>
            <person name="Miyajima N."/>
            <person name="Sugiura M."/>
            <person name="Tabata S."/>
        </authorList>
    </citation>
    <scope>NUCLEOTIDE SEQUENCE [LARGE SCALE GENOMIC DNA]</scope>
    <source>
        <strain evidence="4">ATCC 27184 / PCC 6803 / Kazusa</strain>
    </source>
</reference>
<protein>
    <submittedName>
        <fullName evidence="3">Slr1135 protein</fullName>
    </submittedName>
</protein>
<proteinExistence type="predicted"/>
<dbReference type="SUPFAM" id="SSF52540">
    <property type="entry name" value="P-loop containing nucleoside triphosphate hydrolases"/>
    <property type="match status" value="1"/>
</dbReference>
<dbReference type="InterPro" id="IPR011646">
    <property type="entry name" value="KAP_P-loop"/>
</dbReference>
<dbReference type="InParanoid" id="P73259"/>
<dbReference type="EnsemblBacteria" id="BAA17286">
    <property type="protein sequence ID" value="BAA17286"/>
    <property type="gene ID" value="BAA17286"/>
</dbReference>
<keyword evidence="1" id="KW-1133">Transmembrane helix</keyword>
<dbReference type="InterPro" id="IPR027417">
    <property type="entry name" value="P-loop_NTPase"/>
</dbReference>
<dbReference type="KEGG" id="syn:slr1135"/>
<evidence type="ECO:0000313" key="3">
    <source>
        <dbReference type="EMBL" id="BAA17286.1"/>
    </source>
</evidence>
<dbReference type="EMBL" id="BA000022">
    <property type="protein sequence ID" value="BAA17286.1"/>
    <property type="molecule type" value="Genomic_DNA"/>
</dbReference>
<dbReference type="STRING" id="1148.gene:10498149"/>
<dbReference type="PIR" id="S77439">
    <property type="entry name" value="S77439"/>
</dbReference>
<keyword evidence="4" id="KW-1185">Reference proteome</keyword>
<feature type="domain" description="KAP NTPase" evidence="2">
    <location>
        <begin position="13"/>
        <end position="274"/>
    </location>
</feature>
<reference evidence="3 4" key="2">
    <citation type="journal article" date="1996" name="DNA Res.">
        <title>Sequence analysis of the genome of the unicellular cyanobacterium Synechocystis sp. strain PCC6803. II. Sequence determination of the entire genome and assignment of potential protein-coding regions.</title>
        <authorList>
            <person name="Kaneko T."/>
            <person name="Sato S."/>
            <person name="Kotani H."/>
            <person name="Tanaka A."/>
            <person name="Asamizu E."/>
            <person name="Nakamura Y."/>
            <person name="Miyajima N."/>
            <person name="Hirosawa M."/>
            <person name="Sugiura M."/>
            <person name="Sasamoto S."/>
            <person name="Kimura T."/>
            <person name="Hosouchi T."/>
            <person name="Matsuno A."/>
            <person name="Muraki A."/>
            <person name="Nakazaki N."/>
            <person name="Naruo K."/>
            <person name="Okumura S."/>
            <person name="Shimpo S."/>
            <person name="Takeuchi C."/>
            <person name="Wada T."/>
            <person name="Watanabe A."/>
            <person name="Yamada M."/>
            <person name="Yasuda M."/>
            <person name="Tabata S."/>
        </authorList>
    </citation>
    <scope>NUCLEOTIDE SEQUENCE [LARGE SCALE GENOMIC DNA]</scope>
    <source>
        <strain evidence="4">ATCC 27184 / PCC 6803 / Kazusa</strain>
    </source>
</reference>
<evidence type="ECO:0000259" key="2">
    <source>
        <dbReference type="Pfam" id="PF07693"/>
    </source>
</evidence>
<dbReference type="PaxDb" id="1148-1652364"/>
<dbReference type="Proteomes" id="UP000001425">
    <property type="component" value="Chromosome"/>
</dbReference>
<name>P73259_SYNY3</name>
<feature type="transmembrane region" description="Helical" evidence="1">
    <location>
        <begin position="658"/>
        <end position="679"/>
    </location>
</feature>
<keyword evidence="1" id="KW-0472">Membrane</keyword>
<dbReference type="AlphaFoldDB" id="P73259"/>